<evidence type="ECO:0000313" key="14">
    <source>
        <dbReference type="Proteomes" id="UP000027632"/>
    </source>
</evidence>
<evidence type="ECO:0000256" key="1">
    <source>
        <dbReference type="ARBA" id="ARBA00004429"/>
    </source>
</evidence>
<dbReference type="Pfam" id="PF02386">
    <property type="entry name" value="TrkH"/>
    <property type="match status" value="1"/>
</dbReference>
<evidence type="ECO:0000256" key="10">
    <source>
        <dbReference type="ARBA" id="ARBA00023065"/>
    </source>
</evidence>
<feature type="transmembrane region" description="Helical" evidence="12">
    <location>
        <begin position="262"/>
        <end position="282"/>
    </location>
</feature>
<evidence type="ECO:0000256" key="11">
    <source>
        <dbReference type="ARBA" id="ARBA00023136"/>
    </source>
</evidence>
<feature type="transmembrane region" description="Helical" evidence="12">
    <location>
        <begin position="56"/>
        <end position="75"/>
    </location>
</feature>
<accession>A0ABR4SWI5</accession>
<dbReference type="Proteomes" id="UP000027632">
    <property type="component" value="Unassembled WGS sequence"/>
</dbReference>
<evidence type="ECO:0000313" key="13">
    <source>
        <dbReference type="EMBL" id="KEG39560.1"/>
    </source>
</evidence>
<dbReference type="InterPro" id="IPR003445">
    <property type="entry name" value="Cat_transpt"/>
</dbReference>
<organism evidence="13 14">
    <name type="scientific">Streptomyces griseorubens</name>
    <dbReference type="NCBI Taxonomy" id="66897"/>
    <lineage>
        <taxon>Bacteria</taxon>
        <taxon>Bacillati</taxon>
        <taxon>Actinomycetota</taxon>
        <taxon>Actinomycetes</taxon>
        <taxon>Kitasatosporales</taxon>
        <taxon>Streptomycetaceae</taxon>
        <taxon>Streptomyces</taxon>
        <taxon>Streptomyces althioticus group</taxon>
    </lineage>
</organism>
<dbReference type="PANTHER" id="PTHR32024">
    <property type="entry name" value="TRK SYSTEM POTASSIUM UPTAKE PROTEIN TRKG-RELATED"/>
    <property type="match status" value="1"/>
</dbReference>
<dbReference type="InterPro" id="IPR004772">
    <property type="entry name" value="TrkH"/>
</dbReference>
<feature type="transmembrane region" description="Helical" evidence="12">
    <location>
        <begin position="207"/>
        <end position="227"/>
    </location>
</feature>
<evidence type="ECO:0000256" key="7">
    <source>
        <dbReference type="ARBA" id="ARBA00022692"/>
    </source>
</evidence>
<feature type="transmembrane region" description="Helical" evidence="12">
    <location>
        <begin position="350"/>
        <end position="374"/>
    </location>
</feature>
<feature type="transmembrane region" description="Helical" evidence="12">
    <location>
        <begin position="21"/>
        <end position="50"/>
    </location>
</feature>
<evidence type="ECO:0000256" key="2">
    <source>
        <dbReference type="ARBA" id="ARBA00009137"/>
    </source>
</evidence>
<feature type="transmembrane region" description="Helical" evidence="12">
    <location>
        <begin position="496"/>
        <end position="516"/>
    </location>
</feature>
<feature type="transmembrane region" description="Helical" evidence="12">
    <location>
        <begin position="87"/>
        <end position="108"/>
    </location>
</feature>
<proteinExistence type="inferred from homology"/>
<name>A0ABR4SWI5_9ACTN</name>
<evidence type="ECO:0000256" key="3">
    <source>
        <dbReference type="ARBA" id="ARBA00022448"/>
    </source>
</evidence>
<dbReference type="EMBL" id="JJMG01000187">
    <property type="protein sequence ID" value="KEG39560.1"/>
    <property type="molecule type" value="Genomic_DNA"/>
</dbReference>
<evidence type="ECO:0000256" key="8">
    <source>
        <dbReference type="ARBA" id="ARBA00022958"/>
    </source>
</evidence>
<keyword evidence="10" id="KW-0406">Ion transport</keyword>
<dbReference type="PIRSF" id="PIRSF006247">
    <property type="entry name" value="TrkH"/>
    <property type="match status" value="1"/>
</dbReference>
<keyword evidence="9 12" id="KW-1133">Transmembrane helix</keyword>
<evidence type="ECO:0000256" key="5">
    <source>
        <dbReference type="ARBA" id="ARBA00022519"/>
    </source>
</evidence>
<feature type="transmembrane region" description="Helical" evidence="12">
    <location>
        <begin position="417"/>
        <end position="437"/>
    </location>
</feature>
<keyword evidence="7 12" id="KW-0812">Transmembrane</keyword>
<keyword evidence="5" id="KW-0997">Cell inner membrane</keyword>
<evidence type="ECO:0000256" key="4">
    <source>
        <dbReference type="ARBA" id="ARBA00022475"/>
    </source>
</evidence>
<feature type="transmembrane region" description="Helical" evidence="12">
    <location>
        <begin position="152"/>
        <end position="172"/>
    </location>
</feature>
<evidence type="ECO:0000256" key="9">
    <source>
        <dbReference type="ARBA" id="ARBA00022989"/>
    </source>
</evidence>
<comment type="similarity">
    <text evidence="2">Belongs to the TrkH potassium transport family.</text>
</comment>
<sequence length="523" mass="54509">MRPPRPLPYRRRWLPRGRTDVDVRTALGVVGTLLAWYALAFVPPAAVAIAVGEPPWPFLVTGSAVALTGLALRRLTGPRPPLGVREGFLVVVAVWLLAPAFGAVPFLLGDVPQLDRPADAWFEAMSGFTATGATVVTDLDALGTDMLFWRQFSHWLGGAGIIVLALAVLPRLRIGGRELLRSELPGPVEIETLGETVRGTARRLWKVYLAVTAAGVLALAALGWAGLDRRMGLFDAFSYATSAVSLGGFAPHDDSARGLAPVTQWVLCGLMAVAGVNLLQLYRLAALRQVRAAARDEELRTYAVLLVVASGVVAAELWAAGDAGGAGALRHGAFQAVSVMTTTGFATVDWAVWGTVATLTLLALMFVGACAGSASGSVKVVRHLVLLRFTRRELEQAVHPDAVLPVRVSGRVIGARVLRSVLLFALLYLLVLAVGTFCLTLDAGAGTGTATGAGAGGGGVFTALGAAAACLGNVGPAFGELGPSGSYAPLGAVSKVVLGALMLLGRIEIVPLAVLLRRGYWRA</sequence>
<keyword evidence="6" id="KW-0633">Potassium transport</keyword>
<keyword evidence="4" id="KW-1003">Cell membrane</keyword>
<keyword evidence="3" id="KW-0813">Transport</keyword>
<protein>
    <submittedName>
        <fullName evidence="13">Cation transporter</fullName>
    </submittedName>
</protein>
<keyword evidence="14" id="KW-1185">Reference proteome</keyword>
<keyword evidence="8" id="KW-0630">Potassium</keyword>
<keyword evidence="11 12" id="KW-0472">Membrane</keyword>
<feature type="transmembrane region" description="Helical" evidence="12">
    <location>
        <begin position="302"/>
        <end position="321"/>
    </location>
</feature>
<evidence type="ECO:0000256" key="6">
    <source>
        <dbReference type="ARBA" id="ARBA00022538"/>
    </source>
</evidence>
<evidence type="ECO:0000256" key="12">
    <source>
        <dbReference type="SAM" id="Phobius"/>
    </source>
</evidence>
<dbReference type="PANTHER" id="PTHR32024:SF2">
    <property type="entry name" value="TRK SYSTEM POTASSIUM UPTAKE PROTEIN TRKG-RELATED"/>
    <property type="match status" value="1"/>
</dbReference>
<comment type="subcellular location">
    <subcellularLocation>
        <location evidence="1">Cell inner membrane</location>
        <topology evidence="1">Multi-pass membrane protein</topology>
    </subcellularLocation>
</comment>
<reference evidence="13 14" key="1">
    <citation type="submission" date="2014-04" db="EMBL/GenBank/DDBJ databases">
        <title>Draft genome sequence of the novel Streptomyces griseorubens JSD-1 playing a role in carbon and nitrogen cycle.</title>
        <authorList>
            <consortium name="Shanghai Jiao Tong University"/>
            <person name="Feng H."/>
            <person name="Sun Y."/>
            <person name="Zhi Y."/>
            <person name="Mao L."/>
            <person name="Luo Y."/>
            <person name="Wei X."/>
            <person name="Zhou P."/>
        </authorList>
    </citation>
    <scope>NUCLEOTIDE SEQUENCE [LARGE SCALE GENOMIC DNA]</scope>
    <source>
        <strain evidence="13 14">JSD-1</strain>
    </source>
</reference>
<gene>
    <name evidence="13" type="ORF">DJ64_15395</name>
</gene>
<comment type="caution">
    <text evidence="13">The sequence shown here is derived from an EMBL/GenBank/DDBJ whole genome shotgun (WGS) entry which is preliminary data.</text>
</comment>